<accession>M2Q4D5</accession>
<dbReference type="SUPFAM" id="SSF75304">
    <property type="entry name" value="Amidase signature (AS) enzymes"/>
    <property type="match status" value="1"/>
</dbReference>
<feature type="compositionally biased region" description="Basic and acidic residues" evidence="2">
    <location>
        <begin position="1"/>
        <end position="13"/>
    </location>
</feature>
<dbReference type="PATRIC" id="fig|1238180.3.peg.3409"/>
<dbReference type="InterPro" id="IPR000120">
    <property type="entry name" value="Amidase"/>
</dbReference>
<evidence type="ECO:0000256" key="1">
    <source>
        <dbReference type="ARBA" id="ARBA00009199"/>
    </source>
</evidence>
<dbReference type="PANTHER" id="PTHR11895:SF7">
    <property type="entry name" value="GLUTAMYL-TRNA(GLN) AMIDOTRANSFERASE SUBUNIT A, MITOCHONDRIAL"/>
    <property type="match status" value="1"/>
</dbReference>
<sequence length="506" mass="53758">MIRCTNRPDRADPPEVPSRLIDNGRMTGDELTWLDATAQAELVRTRQVSPLELLDAAIARIEKLDVELNAVVSTRFDQARREAVTSRGDGPFRGVPMLLKDFLCHTAGDPVHGGMRVLRDRDWRAPADSYLAARLRAAGFLFCGRTNTPELATSITTEPLLHGATRNPWNPARSPGGSSGGSAAAVASRMVPVAHGNDMAGSIRIPAAACGLVGLKPSRARTSLGPEFGEYWGQVTHEHVLTRSVRDTAAILDVTAGAAPGDPYSAAPPDRPYRTEVGADPGSLRIGFRITSPGTCETAHADSVAAVERTARLLESLGHHVTPTAAAALDAPGMFDTMPALLAAVVTWELDAWSERLGERLPSSVLEPMNAMLAEAGRSVTAAQWVAGSLSSQRWARGVAALWEDELDVLLTPTSPAPPAELGYLAPDAKSPEELAAGIAVGAAFTAPFNITGQPAISLPLHWNAQGLPIGVQFVAAQDREDVLIRLAAQLEEAAPWSERRPMPLS</sequence>
<comment type="caution">
    <text evidence="4">The sequence shown here is derived from an EMBL/GenBank/DDBJ whole genome shotgun (WGS) entry which is preliminary data.</text>
</comment>
<dbReference type="Gene3D" id="3.90.1300.10">
    <property type="entry name" value="Amidase signature (AS) domain"/>
    <property type="match status" value="1"/>
</dbReference>
<dbReference type="EMBL" id="ANMG01000027">
    <property type="protein sequence ID" value="EMD26820.1"/>
    <property type="molecule type" value="Genomic_DNA"/>
</dbReference>
<dbReference type="GO" id="GO:0016740">
    <property type="term" value="F:transferase activity"/>
    <property type="evidence" value="ECO:0007669"/>
    <property type="project" value="UniProtKB-KW"/>
</dbReference>
<dbReference type="PANTHER" id="PTHR11895">
    <property type="entry name" value="TRANSAMIDASE"/>
    <property type="match status" value="1"/>
</dbReference>
<name>M2Q4D5_9PSEU</name>
<evidence type="ECO:0000313" key="4">
    <source>
        <dbReference type="EMBL" id="EMD26820.1"/>
    </source>
</evidence>
<feature type="region of interest" description="Disordered" evidence="2">
    <location>
        <begin position="1"/>
        <end position="22"/>
    </location>
</feature>
<dbReference type="PROSITE" id="PS00571">
    <property type="entry name" value="AMIDASES"/>
    <property type="match status" value="1"/>
</dbReference>
<evidence type="ECO:0000259" key="3">
    <source>
        <dbReference type="Pfam" id="PF01425"/>
    </source>
</evidence>
<evidence type="ECO:0000256" key="2">
    <source>
        <dbReference type="SAM" id="MobiDB-lite"/>
    </source>
</evidence>
<dbReference type="AlphaFoldDB" id="M2Q4D5"/>
<dbReference type="InterPro" id="IPR023631">
    <property type="entry name" value="Amidase_dom"/>
</dbReference>
<comment type="similarity">
    <text evidence="1">Belongs to the amidase family.</text>
</comment>
<reference evidence="4 5" key="1">
    <citation type="submission" date="2012-10" db="EMBL/GenBank/DDBJ databases">
        <title>Genome assembly of Amycolatopsis azurea DSM 43854.</title>
        <authorList>
            <person name="Khatri I."/>
            <person name="Kaur I."/>
            <person name="Subramanian S."/>
            <person name="Mayilraj S."/>
        </authorList>
    </citation>
    <scope>NUCLEOTIDE SEQUENCE [LARGE SCALE GENOMIC DNA]</scope>
    <source>
        <strain evidence="4 5">DSM 43854</strain>
    </source>
</reference>
<feature type="domain" description="Amidase" evidence="3">
    <location>
        <begin position="52"/>
        <end position="482"/>
    </location>
</feature>
<dbReference type="InterPro" id="IPR036928">
    <property type="entry name" value="AS_sf"/>
</dbReference>
<keyword evidence="4" id="KW-0808">Transferase</keyword>
<proteinExistence type="inferred from homology"/>
<dbReference type="InterPro" id="IPR020556">
    <property type="entry name" value="Amidase_CS"/>
</dbReference>
<dbReference type="Pfam" id="PF01425">
    <property type="entry name" value="Amidase"/>
    <property type="match status" value="1"/>
</dbReference>
<evidence type="ECO:0000313" key="5">
    <source>
        <dbReference type="Proteomes" id="UP000014137"/>
    </source>
</evidence>
<organism evidence="4 5">
    <name type="scientific">Amycolatopsis azurea DSM 43854</name>
    <dbReference type="NCBI Taxonomy" id="1238180"/>
    <lineage>
        <taxon>Bacteria</taxon>
        <taxon>Bacillati</taxon>
        <taxon>Actinomycetota</taxon>
        <taxon>Actinomycetes</taxon>
        <taxon>Pseudonocardiales</taxon>
        <taxon>Pseudonocardiaceae</taxon>
        <taxon>Amycolatopsis</taxon>
    </lineage>
</organism>
<protein>
    <submittedName>
        <fullName evidence="4">Aspartyl-tRNA(Asn) amidotransferase subunit A</fullName>
    </submittedName>
</protein>
<dbReference type="Proteomes" id="UP000014137">
    <property type="component" value="Unassembled WGS sequence"/>
</dbReference>
<gene>
    <name evidence="4" type="ORF">C791_2810</name>
</gene>